<dbReference type="InterPro" id="IPR002156">
    <property type="entry name" value="RNaseH_domain"/>
</dbReference>
<dbReference type="PANTHER" id="PTHR47074">
    <property type="entry name" value="BNAC02G40300D PROTEIN"/>
    <property type="match status" value="1"/>
</dbReference>
<sequence>MSEAIIVLHGLQFAIGLGLRHVILERDSKTANTKLNSVIDDLSEIRKALADSSDACRFRFVPQDGNLVAHAMAHEGRDKGEDLFWVHNALLWITDRQFTESP</sequence>
<gene>
    <name evidence="2" type="ORF">V6N12_035819</name>
</gene>
<keyword evidence="3" id="KW-1185">Reference proteome</keyword>
<feature type="domain" description="RNase H type-1" evidence="1">
    <location>
        <begin position="3"/>
        <end position="75"/>
    </location>
</feature>
<accession>A0ABR2EP71</accession>
<dbReference type="InterPro" id="IPR044730">
    <property type="entry name" value="RNase_H-like_dom_plant"/>
</dbReference>
<evidence type="ECO:0000313" key="3">
    <source>
        <dbReference type="Proteomes" id="UP001472677"/>
    </source>
</evidence>
<evidence type="ECO:0000313" key="2">
    <source>
        <dbReference type="EMBL" id="KAK8563676.1"/>
    </source>
</evidence>
<dbReference type="InterPro" id="IPR052929">
    <property type="entry name" value="RNase_H-like_EbsB-rel"/>
</dbReference>
<dbReference type="Proteomes" id="UP001472677">
    <property type="component" value="Unassembled WGS sequence"/>
</dbReference>
<protein>
    <recommendedName>
        <fullName evidence="1">RNase H type-1 domain-containing protein</fullName>
    </recommendedName>
</protein>
<comment type="caution">
    <text evidence="2">The sequence shown here is derived from an EMBL/GenBank/DDBJ whole genome shotgun (WGS) entry which is preliminary data.</text>
</comment>
<dbReference type="CDD" id="cd06222">
    <property type="entry name" value="RNase_H_like"/>
    <property type="match status" value="1"/>
</dbReference>
<dbReference type="EMBL" id="JBBPBM010000011">
    <property type="protein sequence ID" value="KAK8563676.1"/>
    <property type="molecule type" value="Genomic_DNA"/>
</dbReference>
<dbReference type="PANTHER" id="PTHR47074:SF61">
    <property type="entry name" value="RNASE H TYPE-1 DOMAIN-CONTAINING PROTEIN"/>
    <property type="match status" value="1"/>
</dbReference>
<proteinExistence type="predicted"/>
<name>A0ABR2EP71_9ROSI</name>
<reference evidence="2 3" key="1">
    <citation type="journal article" date="2024" name="G3 (Bethesda)">
        <title>Genome assembly of Hibiscus sabdariffa L. provides insights into metabolisms of medicinal natural products.</title>
        <authorList>
            <person name="Kim T."/>
        </authorList>
    </citation>
    <scope>NUCLEOTIDE SEQUENCE [LARGE SCALE GENOMIC DNA]</scope>
    <source>
        <strain evidence="2">TK-2024</strain>
        <tissue evidence="2">Old leaves</tissue>
    </source>
</reference>
<dbReference type="Pfam" id="PF13456">
    <property type="entry name" value="RVT_3"/>
    <property type="match status" value="1"/>
</dbReference>
<organism evidence="2 3">
    <name type="scientific">Hibiscus sabdariffa</name>
    <name type="common">roselle</name>
    <dbReference type="NCBI Taxonomy" id="183260"/>
    <lineage>
        <taxon>Eukaryota</taxon>
        <taxon>Viridiplantae</taxon>
        <taxon>Streptophyta</taxon>
        <taxon>Embryophyta</taxon>
        <taxon>Tracheophyta</taxon>
        <taxon>Spermatophyta</taxon>
        <taxon>Magnoliopsida</taxon>
        <taxon>eudicotyledons</taxon>
        <taxon>Gunneridae</taxon>
        <taxon>Pentapetalae</taxon>
        <taxon>rosids</taxon>
        <taxon>malvids</taxon>
        <taxon>Malvales</taxon>
        <taxon>Malvaceae</taxon>
        <taxon>Malvoideae</taxon>
        <taxon>Hibiscus</taxon>
    </lineage>
</organism>
<evidence type="ECO:0000259" key="1">
    <source>
        <dbReference type="Pfam" id="PF13456"/>
    </source>
</evidence>